<dbReference type="Gene3D" id="3.55.50.40">
    <property type="match status" value="1"/>
</dbReference>
<dbReference type="EMBL" id="JBHTOC010000013">
    <property type="protein sequence ID" value="MFD1430434.1"/>
    <property type="molecule type" value="Genomic_DNA"/>
</dbReference>
<feature type="domain" description="Tail spike" evidence="1">
    <location>
        <begin position="92"/>
        <end position="303"/>
    </location>
</feature>
<keyword evidence="3" id="KW-1185">Reference proteome</keyword>
<evidence type="ECO:0000259" key="1">
    <source>
        <dbReference type="Pfam" id="PF06605"/>
    </source>
</evidence>
<dbReference type="Proteomes" id="UP001597196">
    <property type="component" value="Unassembled WGS sequence"/>
</dbReference>
<dbReference type="Pfam" id="PF06605">
    <property type="entry name" value="Prophage_tail"/>
    <property type="match status" value="1"/>
</dbReference>
<reference evidence="3" key="1">
    <citation type="journal article" date="2019" name="Int. J. Syst. Evol. Microbiol.">
        <title>The Global Catalogue of Microorganisms (GCM) 10K type strain sequencing project: providing services to taxonomists for standard genome sequencing and annotation.</title>
        <authorList>
            <consortium name="The Broad Institute Genomics Platform"/>
            <consortium name="The Broad Institute Genome Sequencing Center for Infectious Disease"/>
            <person name="Wu L."/>
            <person name="Ma J."/>
        </authorList>
    </citation>
    <scope>NUCLEOTIDE SEQUENCE [LARGE SCALE GENOMIC DNA]</scope>
    <source>
        <strain evidence="3">CCM 8980</strain>
    </source>
</reference>
<dbReference type="InterPro" id="IPR010572">
    <property type="entry name" value="Tail_dom"/>
</dbReference>
<organism evidence="2 3">
    <name type="scientific">Lacticaseibacillus mingshuiensis</name>
    <dbReference type="NCBI Taxonomy" id="2799574"/>
    <lineage>
        <taxon>Bacteria</taxon>
        <taxon>Bacillati</taxon>
        <taxon>Bacillota</taxon>
        <taxon>Bacilli</taxon>
        <taxon>Lactobacillales</taxon>
        <taxon>Lactobacillaceae</taxon>
        <taxon>Lacticaseibacillus</taxon>
    </lineage>
</organism>
<evidence type="ECO:0000313" key="3">
    <source>
        <dbReference type="Proteomes" id="UP001597196"/>
    </source>
</evidence>
<accession>A0ABW4CK37</accession>
<protein>
    <submittedName>
        <fullName evidence="2">Phage tail protein</fullName>
    </submittedName>
</protein>
<comment type="caution">
    <text evidence="2">The sequence shown here is derived from an EMBL/GenBank/DDBJ whole genome shotgun (WGS) entry which is preliminary data.</text>
</comment>
<gene>
    <name evidence="2" type="ORF">ACFQ4P_09245</name>
</gene>
<name>A0ABW4CK37_9LACO</name>
<evidence type="ECO:0000313" key="2">
    <source>
        <dbReference type="EMBL" id="MFD1430434.1"/>
    </source>
</evidence>
<sequence>MITFIDVDNNEYQAQCEIEKTDAVNGEKSLSGTIYFGQDVKNNIAKGWTLSFLGEGYVVVTYTKNDKDNTITFSAVQAFFYKMSKTGFYETWNGSHALSNYLDALFSGTGYTYDNTASVEAFEKQDWGMSDRLSLFNGIIDQAKVEFSVEGTVVHIVPAMGSDLSTVVRKKFNLDTAEIQTDNTNFATYGRGYGAYSKPDDTTSDRLKVEYKSPLYDYYYPKFGAIEAAPVADERYTIADNLLAAVKKAVDSSWAISLTLNLVDLQSVGYDYAMANPGDYITVIDESLNFSDKVRIIKVTSDYDIRGTRTKTEVECGRLAFAEQQKTSQSTLSNVAAGKIPVPNEWLTSQVQLATNSLLAARTELSFTDQGIIAIDKSDANKVVILNSAGVGVSTDGGQTFKTAITADGVVADRLFGDLISGIAFETASDHYKIKLRSGTMTFSDLDNNIGLLSAAYDIATKKTTGTTLNTYQGKSLSLGISDPSKAEDDGTIPYKSVFKILDSATYDDPKYGLYGQLVTAIASSQPGGMWITHPSVIELSANGGTGNQLEVKSSKVSVLGDFNVYNGSKNAVQVTRDGLRATPAYELAENYVGDIGESKTGEDETVRVDIDPLVFDLINTDKPYQVFLTAYSDAQFWVSERGKDYFIVSSDSPDSAFGWELKGKRRGFEDQRLVDTKDTYEGLEKMEGLIPNGNQNVQSNS</sequence>
<dbReference type="RefSeq" id="WP_203627355.1">
    <property type="nucleotide sequence ID" value="NZ_BOLQ01000013.1"/>
</dbReference>
<proteinExistence type="predicted"/>